<feature type="region of interest" description="Disordered" evidence="2">
    <location>
        <begin position="463"/>
        <end position="529"/>
    </location>
</feature>
<name>A0A8H3D3C9_9AGAM</name>
<organism evidence="4 5">
    <name type="scientific">Rhizoctonia solani</name>
    <dbReference type="NCBI Taxonomy" id="456999"/>
    <lineage>
        <taxon>Eukaryota</taxon>
        <taxon>Fungi</taxon>
        <taxon>Dikarya</taxon>
        <taxon>Basidiomycota</taxon>
        <taxon>Agaricomycotina</taxon>
        <taxon>Agaricomycetes</taxon>
        <taxon>Cantharellales</taxon>
        <taxon>Ceratobasidiaceae</taxon>
        <taxon>Rhizoctonia</taxon>
    </lineage>
</organism>
<dbReference type="Gene3D" id="3.30.160.60">
    <property type="entry name" value="Classic Zinc Finger"/>
    <property type="match status" value="1"/>
</dbReference>
<evidence type="ECO:0000313" key="5">
    <source>
        <dbReference type="Proteomes" id="UP000663850"/>
    </source>
</evidence>
<feature type="region of interest" description="Disordered" evidence="2">
    <location>
        <begin position="310"/>
        <end position="364"/>
    </location>
</feature>
<dbReference type="EMBL" id="CAJMWZ010005767">
    <property type="protein sequence ID" value="CAE6510782.1"/>
    <property type="molecule type" value="Genomic_DNA"/>
</dbReference>
<evidence type="ECO:0000256" key="1">
    <source>
        <dbReference type="PROSITE-ProRule" id="PRU00042"/>
    </source>
</evidence>
<evidence type="ECO:0000259" key="3">
    <source>
        <dbReference type="PROSITE" id="PS50157"/>
    </source>
</evidence>
<gene>
    <name evidence="4" type="ORF">RDB_LOCUS106115</name>
</gene>
<dbReference type="InterPro" id="IPR013087">
    <property type="entry name" value="Znf_C2H2_type"/>
</dbReference>
<proteinExistence type="predicted"/>
<evidence type="ECO:0000313" key="4">
    <source>
        <dbReference type="EMBL" id="CAE6510782.1"/>
    </source>
</evidence>
<reference evidence="4" key="1">
    <citation type="submission" date="2021-01" db="EMBL/GenBank/DDBJ databases">
        <authorList>
            <person name="Kaushik A."/>
        </authorList>
    </citation>
    <scope>NUCLEOTIDE SEQUENCE</scope>
    <source>
        <strain evidence="4">Type strain: AG8-Rh-89/</strain>
    </source>
</reference>
<feature type="domain" description="C2H2-type" evidence="3">
    <location>
        <begin position="555"/>
        <end position="585"/>
    </location>
</feature>
<dbReference type="PROSITE" id="PS00028">
    <property type="entry name" value="ZINC_FINGER_C2H2_1"/>
    <property type="match status" value="2"/>
</dbReference>
<accession>A0A8H3D3C9</accession>
<evidence type="ECO:0000256" key="2">
    <source>
        <dbReference type="SAM" id="MobiDB-lite"/>
    </source>
</evidence>
<feature type="compositionally biased region" description="Basic residues" evidence="2">
    <location>
        <begin position="516"/>
        <end position="525"/>
    </location>
</feature>
<dbReference type="AlphaFoldDB" id="A0A8H3D3C9"/>
<keyword evidence="1" id="KW-0863">Zinc-finger</keyword>
<comment type="caution">
    <text evidence="4">The sequence shown here is derived from an EMBL/GenBank/DDBJ whole genome shotgun (WGS) entry which is preliminary data.</text>
</comment>
<dbReference type="SMART" id="SM00355">
    <property type="entry name" value="ZnF_C2H2"/>
    <property type="match status" value="2"/>
</dbReference>
<dbReference type="Pfam" id="PF00096">
    <property type="entry name" value="zf-C2H2"/>
    <property type="match status" value="1"/>
</dbReference>
<keyword evidence="1" id="KW-0862">Zinc</keyword>
<protein>
    <recommendedName>
        <fullName evidence="3">C2H2-type domain-containing protein</fullName>
    </recommendedName>
</protein>
<sequence>MNLASTRGKAFGVVLSPGTFRKFYHRPFSVQLPVFIGNVMEAFNASSLPGRVMRTRIAMPSIFIPADVYKLGPLQSLPSQVLIRFVGNLCTNIPGWSEIIERDPLFRAHETTIGDRVQAIQSNPLRSGGEMEWKLTGGGGRKSRKDWHLGTLARTYRNSRFMGSPPSHCPTLRRPSGPKRSNLKTYLTPHSRPFYKILSPGLQRVKGCSANFNWELDGFGDTPDPFDFLPFNGYSNNFGSMNRGAFQPGQGSGSDLQTGLEISNDSLQFLLGTAESTLSIPTLQPQYHNGINLPVQQPLYAPLPPVPLSINTQSNTRGPRWDATEPAPNILDSRSQYHHNGGDSTIRPSSHAPPTPSASSANPQFDVSRRARDAGFVAGWFASRGGSLSQPQQSGPEWNAGFVAGCMLASRMLVGPPSSASPPQPSPTTTSMQIAPSMRATTVPNDVGQSLSTAAGPDVQAAVNQQPHDQPGPSTFQITTRSNTPNDAQPSVPSTSQEPASGVNNDISTGSNIGPIRRRRDRKKHTCSDCGKEFSGKYRLDNHIKRDHLGQAETYTCHFPGCEKPYANQAGVRRHYNAKHRAQEASNLDEY</sequence>
<feature type="domain" description="C2H2-type" evidence="3">
    <location>
        <begin position="525"/>
        <end position="553"/>
    </location>
</feature>
<dbReference type="GO" id="GO:0008270">
    <property type="term" value="F:zinc ion binding"/>
    <property type="evidence" value="ECO:0007669"/>
    <property type="project" value="UniProtKB-KW"/>
</dbReference>
<dbReference type="PROSITE" id="PS50157">
    <property type="entry name" value="ZINC_FINGER_C2H2_2"/>
    <property type="match status" value="2"/>
</dbReference>
<keyword evidence="1" id="KW-0479">Metal-binding</keyword>
<feature type="compositionally biased region" description="Polar residues" evidence="2">
    <location>
        <begin position="463"/>
        <end position="512"/>
    </location>
</feature>
<dbReference type="Proteomes" id="UP000663850">
    <property type="component" value="Unassembled WGS sequence"/>
</dbReference>